<dbReference type="STRING" id="1307763.L21SP4_02091"/>
<dbReference type="PANTHER" id="PTHR30217:SF10">
    <property type="entry name" value="23S RRNA 5-HYDROXYCYTIDINE C2501 SYNTHASE"/>
    <property type="match status" value="1"/>
</dbReference>
<evidence type="ECO:0000313" key="2">
    <source>
        <dbReference type="Proteomes" id="UP000035268"/>
    </source>
</evidence>
<evidence type="ECO:0000313" key="1">
    <source>
        <dbReference type="EMBL" id="AKJ65323.1"/>
    </source>
</evidence>
<proteinExistence type="predicted"/>
<reference evidence="1 2" key="2">
    <citation type="journal article" date="2016" name="ISME J.">
        <title>Characterization of the first cultured representative of Verrucomicrobia subdivision 5 indicates the proposal of a novel phylum.</title>
        <authorList>
            <person name="Spring S."/>
            <person name="Bunk B."/>
            <person name="Sproer C."/>
            <person name="Schumann P."/>
            <person name="Rohde M."/>
            <person name="Tindall B.J."/>
            <person name="Klenk H.P."/>
        </authorList>
    </citation>
    <scope>NUCLEOTIDE SEQUENCE [LARGE SCALE GENOMIC DNA]</scope>
    <source>
        <strain evidence="1 2">L21-Fru-AB</strain>
    </source>
</reference>
<protein>
    <submittedName>
        <fullName evidence="1">Collagenase</fullName>
    </submittedName>
</protein>
<dbReference type="InterPro" id="IPR001539">
    <property type="entry name" value="Peptidase_U32"/>
</dbReference>
<accession>A0A0G3EG65</accession>
<gene>
    <name evidence="1" type="ORF">L21SP4_02091</name>
</gene>
<dbReference type="Pfam" id="PF01136">
    <property type="entry name" value="Peptidase_U32"/>
    <property type="match status" value="1"/>
</dbReference>
<dbReference type="Proteomes" id="UP000035268">
    <property type="component" value="Chromosome"/>
</dbReference>
<sequence length="373" mass="42977">MAMKHFCMPADFRKETIDAYARLNEQYPECAVVETYGNVTVENCFGSGRDLDKLPEVDLETLADYAAYSRSKGIEFAYTINAPYMQNREFTPEGVAEIRRFLGKLHDAGIRCLIIAMPSLMEVVLRSGYEFEIKASVIAQITNPNKAMMFKKLGVSRLTVDESITREFSRLRHIKETFHGPVEIIVNSICLQDCHFRPFHYNQISGDSVDRANPVSCNYFTGRCMKRLFDDLSNYFKASWIRPEDLHYYTDAGIEHFKIQGRQSVLNGDPVRAVECYFNERYDGDLTDLMFLFSPREFFPFKVDNRALDGFLKPFTRSDDFCPRDCTRCDYCEKYARRIFGDQNPEQVVAMIREKIGASDPFTKMMSSAGEGE</sequence>
<dbReference type="RefSeq" id="WP_052882563.1">
    <property type="nucleotide sequence ID" value="NZ_CP010904.1"/>
</dbReference>
<keyword evidence="2" id="KW-1185">Reference proteome</keyword>
<dbReference type="AlphaFoldDB" id="A0A0G3EG65"/>
<dbReference type="PANTHER" id="PTHR30217">
    <property type="entry name" value="PEPTIDASE U32 FAMILY"/>
    <property type="match status" value="1"/>
</dbReference>
<name>A0A0G3EG65_9BACT</name>
<organism evidence="1 2">
    <name type="scientific">Kiritimatiella glycovorans</name>
    <dbReference type="NCBI Taxonomy" id="1307763"/>
    <lineage>
        <taxon>Bacteria</taxon>
        <taxon>Pseudomonadati</taxon>
        <taxon>Kiritimatiellota</taxon>
        <taxon>Kiritimatiellia</taxon>
        <taxon>Kiritimatiellales</taxon>
        <taxon>Kiritimatiellaceae</taxon>
        <taxon>Kiritimatiella</taxon>
    </lineage>
</organism>
<reference evidence="2" key="1">
    <citation type="submission" date="2015-02" db="EMBL/GenBank/DDBJ databases">
        <title>Description and complete genome sequence of the first cultured representative of the subdivision 5 of the Verrucomicrobia phylum.</title>
        <authorList>
            <person name="Spring S."/>
            <person name="Bunk B."/>
            <person name="Sproer C."/>
            <person name="Klenk H.-P."/>
        </authorList>
    </citation>
    <scope>NUCLEOTIDE SEQUENCE [LARGE SCALE GENOMIC DNA]</scope>
    <source>
        <strain evidence="2">L21-Fru-AB</strain>
    </source>
</reference>
<dbReference type="PATRIC" id="fig|1609981.3.peg.2173"/>
<dbReference type="InterPro" id="IPR051454">
    <property type="entry name" value="RNA/ubiquinone_mod_enzymes"/>
</dbReference>
<dbReference type="OrthoDB" id="9805982at2"/>
<dbReference type="KEGG" id="vbl:L21SP4_02091"/>
<dbReference type="EMBL" id="CP010904">
    <property type="protein sequence ID" value="AKJ65323.1"/>
    <property type="molecule type" value="Genomic_DNA"/>
</dbReference>